<gene>
    <name evidence="11 12" type="primary">LOC106807149</name>
    <name evidence="7" type="synonym">PAN2</name>
</gene>
<keyword evidence="10" id="KW-1185">Reference proteome</keyword>
<keyword evidence="7" id="KW-0539">Nucleus</keyword>
<evidence type="ECO:0000256" key="3">
    <source>
        <dbReference type="ARBA" id="ARBA00022722"/>
    </source>
</evidence>
<dbReference type="RefSeq" id="XP_014664899.1">
    <property type="nucleotide sequence ID" value="XM_014809413.1"/>
</dbReference>
<dbReference type="PROSITE" id="PS50235">
    <property type="entry name" value="USP_3"/>
    <property type="match status" value="1"/>
</dbReference>
<comment type="similarity">
    <text evidence="7">Belongs to the peptidase C19 family. PAN2 subfamily.</text>
</comment>
<reference evidence="11 12" key="1">
    <citation type="submission" date="2025-05" db="UniProtKB">
        <authorList>
            <consortium name="RefSeq"/>
        </authorList>
    </citation>
    <scope>IDENTIFICATION</scope>
</reference>
<keyword evidence="3 7" id="KW-0540">Nuclease</keyword>
<proteinExistence type="inferred from homology"/>
<comment type="cofactor">
    <cofactor evidence="7">
        <name>a divalent metal cation</name>
        <dbReference type="ChEBI" id="CHEBI:60240"/>
    </cofactor>
    <text evidence="7">Binds 2 metal cations per subunit in the catalytic exonuclease domain.</text>
</comment>
<evidence type="ECO:0000256" key="4">
    <source>
        <dbReference type="ARBA" id="ARBA00022723"/>
    </source>
</evidence>
<dbReference type="SUPFAM" id="SSF50978">
    <property type="entry name" value="WD40 repeat-like"/>
    <property type="match status" value="1"/>
</dbReference>
<feature type="binding site" evidence="7">
    <location>
        <position position="986"/>
    </location>
    <ligand>
        <name>a divalent metal cation</name>
        <dbReference type="ChEBI" id="CHEBI:60240"/>
        <note>catalytic</note>
    </ligand>
</feature>
<keyword evidence="1 7" id="KW-0963">Cytoplasm</keyword>
<sequence length="1203" mass="136118">MEFANVFTPTSTEDQLQHVGDMVEEGIPTDEVVVDPSMEEMFDPVNMEFVELRSVLADGGDHYGVSAVSFDLQEELLWMGNQGGHMTSYYGLDLRKYTSFQVHPECHEVRQVVSIDGGVLCLTDNLLQCNARTGMCLFKFTDDRIMSDMQTMALTQPTNLLMGGMQRTMAELDLTTVRVIREFNFAEDCAILRLSNRYACAGSTTGKISLLDPKSLNVEHTLETHSGTLSDFDVSGNLLVTCGYSKRIGTVDRFLNSYDLRMMRMVQVIPVHIDPMFLRFMTTYTTRMVVVSQTGQFNLVEPDPGTPPSFVYQVNTHGGIINFDMSQTCQAMAFGDSTGAVHLFGTSSEDVCYNTFSDDTEFAPTNEPLLPIDIDDMLTPLSTVPMPYTQEKLLSDWPPHLCRKLYRKAPLVDSDVLRTMKVVQFIGYAPNPGTRLRNQVPYRMDKGSKGRQRKRSVPESPLGRGDDPFLAVPKRYRRVEMKYTKLGVDDFDFKHYNKSPFPGLEPILPNSYCNSVLQILAFIEPLSNSLRSHLCSREFCIACETGFLMHMLDTAKPGETCQATNFLRAFKTLPEASGLGLVLNENVDTCKVNYARLIQSWNRFILQQIHNETVKEEPEAALPSELSQGYFDTSGSSIIKDLFNTNVVSTTRCRCEREISRNSSSLLFTLLYPDCQIQGLNKPMQIAFGEVLRSSMCLEHTTQAWCEDCGKYQPTVQSKIVKCLPDVLTVNCQVESQKDFEFWKIQQELRAEAKRNKTEEEKPVLQSGITAAERGPKPCRYANMCTRKDCRFAHEKDKVVEFEDPVDMMGLDDIIAPWVPPGLCLVLDSQRNLCVQELWDDDDSIPSDSSSTTAYYELMGVIAEVHESKLIGSHLVSCVKVGRRYHQRKTGQMRSCWYLFNDFCLSCVNKEEARLFNLDWKVPCVLYFVRKDISKRFQDPVKNPITTDVLLNEASLAKSRGRAISFAPLQPNELPQAGDLVGLDAEFVTLNQEEAELRSDGTRSTIKPSQMSVARVTCVRGQSPQEGMPFIDDYISTQEQVVDYLTKFSGIKPGDLDAQFSNKHLTTLKSTYIKLRHLVDVGIIFVGHGLKKDFRVINLVVPPEQVIDTVQLFHLPRQRMISLKFLAWYFLGVSIQSDMHDSIEDARTALRLHQKYEEMRRDGDDVSTEVKIREMYEKGRALQWKALDGDLDGGIPADILQDM</sequence>
<dbReference type="SUPFAM" id="SSF54001">
    <property type="entry name" value="Cysteine proteinases"/>
    <property type="match status" value="1"/>
</dbReference>
<dbReference type="SMART" id="SM00479">
    <property type="entry name" value="EXOIII"/>
    <property type="match status" value="1"/>
</dbReference>
<dbReference type="Gene3D" id="2.130.10.10">
    <property type="entry name" value="YVTN repeat-like/Quinoprotein amine dehydrogenase"/>
    <property type="match status" value="1"/>
</dbReference>
<dbReference type="InterPro" id="IPR015943">
    <property type="entry name" value="WD40/YVTN_repeat-like_dom_sf"/>
</dbReference>
<evidence type="ECO:0000313" key="10">
    <source>
        <dbReference type="Proteomes" id="UP000695022"/>
    </source>
</evidence>
<dbReference type="Pfam" id="PF13423">
    <property type="entry name" value="UCH_1"/>
    <property type="match status" value="1"/>
</dbReference>
<evidence type="ECO:0000313" key="11">
    <source>
        <dbReference type="RefSeq" id="XP_014664898.1"/>
    </source>
</evidence>
<feature type="domain" description="USP" evidence="9">
    <location>
        <begin position="502"/>
        <end position="931"/>
    </location>
</feature>
<dbReference type="InterPro" id="IPR048841">
    <property type="entry name" value="PAN2_N"/>
</dbReference>
<keyword evidence="5 7" id="KW-0378">Hydrolase</keyword>
<feature type="binding site" evidence="7">
    <location>
        <position position="1145"/>
    </location>
    <ligand>
        <name>a divalent metal cation</name>
        <dbReference type="ChEBI" id="CHEBI:60240"/>
        <note>catalytic</note>
    </ligand>
</feature>
<feature type="binding site" evidence="7">
    <location>
        <position position="984"/>
    </location>
    <ligand>
        <name>a divalent metal cation</name>
        <dbReference type="ChEBI" id="CHEBI:60240"/>
        <note>catalytic</note>
    </ligand>
</feature>
<comment type="domain">
    <text evidence="7">Contains a pseudo-UCH domain. This ubiquitin C-terminal hydrolase (UCH)-like or ubiquitin specific protease (USP)-like domain is predicted to be catalytically inactive because it lacks the active site catalytic triad characteristic of thiol proteases, with residues at the equivalent structural positions that are incompatible with catalysis, and it cannot bind ubiquitin. It functions as a structural scaffold for intra- and intermolecular interactions in the complex.</text>
</comment>
<dbReference type="Pfam" id="PF00929">
    <property type="entry name" value="RNase_T"/>
    <property type="match status" value="1"/>
</dbReference>
<evidence type="ECO:0000256" key="5">
    <source>
        <dbReference type="ARBA" id="ARBA00022801"/>
    </source>
</evidence>
<evidence type="ECO:0000256" key="8">
    <source>
        <dbReference type="SAM" id="MobiDB-lite"/>
    </source>
</evidence>
<dbReference type="InterPro" id="IPR028889">
    <property type="entry name" value="USP"/>
</dbReference>
<feature type="binding site" evidence="7">
    <location>
        <position position="1093"/>
    </location>
    <ligand>
        <name>a divalent metal cation</name>
        <dbReference type="ChEBI" id="CHEBI:60240"/>
        <note>catalytic</note>
    </ligand>
</feature>
<comment type="activity regulation">
    <text evidence="7">Positively regulated by the regulatory subunit PAN3.</text>
</comment>
<comment type="caution">
    <text evidence="7">Lacks conserved residue(s) required for the propagation of feature annotation.</text>
</comment>
<dbReference type="PANTHER" id="PTHR15728:SF0">
    <property type="entry name" value="PAN2-PAN3 DEADENYLATION COMPLEX CATALYTIC SUBUNIT PAN2"/>
    <property type="match status" value="1"/>
</dbReference>
<organism evidence="10 12">
    <name type="scientific">Priapulus caudatus</name>
    <name type="common">Priapulid worm</name>
    <dbReference type="NCBI Taxonomy" id="37621"/>
    <lineage>
        <taxon>Eukaryota</taxon>
        <taxon>Metazoa</taxon>
        <taxon>Ecdysozoa</taxon>
        <taxon>Scalidophora</taxon>
        <taxon>Priapulida</taxon>
        <taxon>Priapulimorpha</taxon>
        <taxon>Priapulimorphida</taxon>
        <taxon>Priapulidae</taxon>
        <taxon>Priapulus</taxon>
    </lineage>
</organism>
<keyword evidence="6 7" id="KW-0269">Exonuclease</keyword>
<dbReference type="InterPro" id="IPR050785">
    <property type="entry name" value="PAN2-PAN3_catalytic_subunit"/>
</dbReference>
<evidence type="ECO:0000256" key="2">
    <source>
        <dbReference type="ARBA" id="ARBA00022664"/>
    </source>
</evidence>
<dbReference type="CDD" id="cd06143">
    <property type="entry name" value="PAN2_exo"/>
    <property type="match status" value="1"/>
</dbReference>
<dbReference type="InterPro" id="IPR036322">
    <property type="entry name" value="WD40_repeat_dom_sf"/>
</dbReference>
<feature type="region of interest" description="Disordered" evidence="8">
    <location>
        <begin position="437"/>
        <end position="466"/>
    </location>
</feature>
<dbReference type="Proteomes" id="UP000695022">
    <property type="component" value="Unplaced"/>
</dbReference>
<evidence type="ECO:0000313" key="12">
    <source>
        <dbReference type="RefSeq" id="XP_014664899.1"/>
    </source>
</evidence>
<dbReference type="InterPro" id="IPR036397">
    <property type="entry name" value="RNaseH_sf"/>
</dbReference>
<name>A0ABM1DY78_PRICU</name>
<dbReference type="InterPro" id="IPR030843">
    <property type="entry name" value="PAN2"/>
</dbReference>
<dbReference type="InterPro" id="IPR028881">
    <property type="entry name" value="PAN2_UCH_dom"/>
</dbReference>
<comment type="catalytic activity">
    <reaction evidence="7">
        <text>Exonucleolytic cleavage of poly(A) to 5'-AMP.</text>
        <dbReference type="EC" id="3.1.13.4"/>
    </reaction>
</comment>
<dbReference type="HAMAP" id="MF_03182">
    <property type="entry name" value="PAN2"/>
    <property type="match status" value="1"/>
</dbReference>
<dbReference type="InterPro" id="IPR012337">
    <property type="entry name" value="RNaseH-like_sf"/>
</dbReference>
<keyword evidence="4 7" id="KW-0479">Metal-binding</keyword>
<evidence type="ECO:0000256" key="1">
    <source>
        <dbReference type="ARBA" id="ARBA00022490"/>
    </source>
</evidence>
<evidence type="ECO:0000259" key="9">
    <source>
        <dbReference type="PROSITE" id="PS50235"/>
    </source>
</evidence>
<dbReference type="PANTHER" id="PTHR15728">
    <property type="entry name" value="DEADENYLATION COMPLEX CATALYTIC SUBUNIT PAN2"/>
    <property type="match status" value="1"/>
</dbReference>
<dbReference type="SUPFAM" id="SSF53098">
    <property type="entry name" value="Ribonuclease H-like"/>
    <property type="match status" value="1"/>
</dbReference>
<comment type="function">
    <text evidence="7">Catalytic subunit of the poly(A)-nuclease (PAN) deadenylation complex, one of two cytoplasmic mRNA deadenylases involved in general and miRNA-mediated mRNA turnover. PAN specifically shortens poly(A) tails of RNA and the activity is stimulated by poly(A)-binding protein (PABP). PAN deadenylation is followed by rapid degradation of the shortened mRNA tails by the CCR4-NOT complex. Deadenylated mRNAs are then degraded by two alternative mechanisms, namely exosome-mediated 3'-5' exonucleolytic degradation, or deadenlyation-dependent mRNA decaping and subsequent 5'-3' exonucleolytic degradation by XRN1.</text>
</comment>
<dbReference type="RefSeq" id="XP_014664898.1">
    <property type="nucleotide sequence ID" value="XM_014809412.1"/>
</dbReference>
<comment type="domain">
    <text evidence="7">The linker, or PAN3 interaction domain (PID), between the WD40 repeats and the pseudo-UCH domain mediates interaction with PAN3.</text>
</comment>
<accession>A0ABM1DY78</accession>
<dbReference type="EC" id="3.1.13.4" evidence="7"/>
<dbReference type="InterPro" id="IPR038765">
    <property type="entry name" value="Papain-like_cys_pep_sf"/>
</dbReference>
<dbReference type="Pfam" id="PF20770">
    <property type="entry name" value="PAN2_N"/>
    <property type="match status" value="1"/>
</dbReference>
<dbReference type="Gene3D" id="3.30.420.10">
    <property type="entry name" value="Ribonuclease H-like superfamily/Ribonuclease H"/>
    <property type="match status" value="1"/>
</dbReference>
<protein>
    <recommendedName>
        <fullName evidence="7">PAN2-PAN3 deadenylation complex catalytic subunit PAN2</fullName>
        <ecNumber evidence="7">3.1.13.4</ecNumber>
    </recommendedName>
    <alternativeName>
        <fullName evidence="7">PAB1P-dependent poly(A)-specific ribonuclease</fullName>
    </alternativeName>
    <alternativeName>
        <fullName evidence="7">Poly(A)-nuclease deadenylation complex subunit 2</fullName>
        <shortName evidence="7">PAN deadenylation complex subunit 2</shortName>
    </alternativeName>
</protein>
<comment type="subunit">
    <text evidence="7">Forms a heterotrimer with an asymmetric homodimer of the regulatory subunit PAN3 to form the poly(A)-nuclease (PAN) deadenylation complex.</text>
</comment>
<dbReference type="Gene3D" id="3.90.70.10">
    <property type="entry name" value="Cysteine proteinases"/>
    <property type="match status" value="1"/>
</dbReference>
<evidence type="ECO:0000256" key="6">
    <source>
        <dbReference type="ARBA" id="ARBA00022839"/>
    </source>
</evidence>
<comment type="subcellular location">
    <subcellularLocation>
        <location evidence="7">Cytoplasm</location>
        <location evidence="7">P-body</location>
    </subcellularLocation>
    <subcellularLocation>
        <location evidence="7">Nucleus</location>
    </subcellularLocation>
    <text evidence="7">Shuttles between nucleus and cytoplasm.</text>
</comment>
<dbReference type="GeneID" id="106807149"/>
<dbReference type="InterPro" id="IPR013520">
    <property type="entry name" value="Ribonucl_H"/>
</dbReference>
<keyword evidence="2 7" id="KW-0507">mRNA processing</keyword>
<evidence type="ECO:0000256" key="7">
    <source>
        <dbReference type="HAMAP-Rule" id="MF_03182"/>
    </source>
</evidence>